<dbReference type="Gene3D" id="2.60.120.330">
    <property type="entry name" value="B-lactam Antibiotic, Isopenicillin N Synthase, Chain"/>
    <property type="match status" value="1"/>
</dbReference>
<accession>A0ABD3AD41</accession>
<evidence type="ECO:0000256" key="4">
    <source>
        <dbReference type="ARBA" id="ARBA00023004"/>
    </source>
</evidence>
<keyword evidence="4 6" id="KW-0408">Iron</keyword>
<evidence type="ECO:0000259" key="7">
    <source>
        <dbReference type="PROSITE" id="PS51471"/>
    </source>
</evidence>
<dbReference type="SUPFAM" id="SSF51197">
    <property type="entry name" value="Clavaminate synthase-like"/>
    <property type="match status" value="1"/>
</dbReference>
<keyword evidence="3 6" id="KW-0560">Oxidoreductase</keyword>
<dbReference type="Proteomes" id="UP001630127">
    <property type="component" value="Unassembled WGS sequence"/>
</dbReference>
<comment type="similarity">
    <text evidence="1 6">Belongs to the iron/ascorbate-dependent oxidoreductase family.</text>
</comment>
<dbReference type="AlphaFoldDB" id="A0ABD3AD41"/>
<dbReference type="Pfam" id="PF03171">
    <property type="entry name" value="2OG-FeII_Oxy"/>
    <property type="match status" value="1"/>
</dbReference>
<evidence type="ECO:0000313" key="8">
    <source>
        <dbReference type="EMBL" id="KAL3528821.1"/>
    </source>
</evidence>
<dbReference type="Pfam" id="PF14226">
    <property type="entry name" value="DIOX_N"/>
    <property type="match status" value="1"/>
</dbReference>
<dbReference type="FunFam" id="2.60.120.330:FF:000022">
    <property type="entry name" value="Probable 2-oxoglutarate-dependent dioxygenase AOP1.2"/>
    <property type="match status" value="1"/>
</dbReference>
<dbReference type="GO" id="GO:0002238">
    <property type="term" value="P:response to molecule of fungal origin"/>
    <property type="evidence" value="ECO:0007669"/>
    <property type="project" value="UniProtKB-ARBA"/>
</dbReference>
<dbReference type="InterPro" id="IPR044861">
    <property type="entry name" value="IPNS-like_FE2OG_OXY"/>
</dbReference>
<dbReference type="PANTHER" id="PTHR47990">
    <property type="entry name" value="2-OXOGLUTARATE (2OG) AND FE(II)-DEPENDENT OXYGENASE SUPERFAMILY PROTEIN-RELATED"/>
    <property type="match status" value="1"/>
</dbReference>
<dbReference type="GO" id="GO:0016706">
    <property type="term" value="F:2-oxoglutarate-dependent dioxygenase activity"/>
    <property type="evidence" value="ECO:0007669"/>
    <property type="project" value="UniProtKB-ARBA"/>
</dbReference>
<dbReference type="InterPro" id="IPR005123">
    <property type="entry name" value="Oxoglu/Fe-dep_dioxygenase_dom"/>
</dbReference>
<comment type="caution">
    <text evidence="8">The sequence shown here is derived from an EMBL/GenBank/DDBJ whole genome shotgun (WGS) entry which is preliminary data.</text>
</comment>
<feature type="domain" description="Fe2OG dioxygenase" evidence="7">
    <location>
        <begin position="164"/>
        <end position="267"/>
    </location>
</feature>
<dbReference type="InterPro" id="IPR026992">
    <property type="entry name" value="DIOX_N"/>
</dbReference>
<dbReference type="EMBL" id="JBJUIK010000004">
    <property type="protein sequence ID" value="KAL3528821.1"/>
    <property type="molecule type" value="Genomic_DNA"/>
</dbReference>
<dbReference type="InterPro" id="IPR027443">
    <property type="entry name" value="IPNS-like_sf"/>
</dbReference>
<gene>
    <name evidence="8" type="ORF">ACH5RR_008143</name>
</gene>
<evidence type="ECO:0000256" key="3">
    <source>
        <dbReference type="ARBA" id="ARBA00023002"/>
    </source>
</evidence>
<evidence type="ECO:0000256" key="1">
    <source>
        <dbReference type="ARBA" id="ARBA00008056"/>
    </source>
</evidence>
<comment type="function">
    <text evidence="5">Probable 2-oxoglutarate-dependent dioxygenase that may be involved in glucosinolates biosynthesis. May play a role in the production of aliphatic glucosinolates.</text>
</comment>
<dbReference type="PROSITE" id="PS51471">
    <property type="entry name" value="FE2OG_OXY"/>
    <property type="match status" value="1"/>
</dbReference>
<keyword evidence="9" id="KW-1185">Reference proteome</keyword>
<protein>
    <recommendedName>
        <fullName evidence="7">Fe2OG dioxygenase domain-containing protein</fullName>
    </recommendedName>
</protein>
<dbReference type="GO" id="GO:0009805">
    <property type="term" value="P:coumarin biosynthetic process"/>
    <property type="evidence" value="ECO:0007669"/>
    <property type="project" value="UniProtKB-ARBA"/>
</dbReference>
<dbReference type="GO" id="GO:0046872">
    <property type="term" value="F:metal ion binding"/>
    <property type="evidence" value="ECO:0007669"/>
    <property type="project" value="UniProtKB-KW"/>
</dbReference>
<evidence type="ECO:0000256" key="6">
    <source>
        <dbReference type="RuleBase" id="RU003682"/>
    </source>
</evidence>
<proteinExistence type="inferred from homology"/>
<evidence type="ECO:0000256" key="5">
    <source>
        <dbReference type="ARBA" id="ARBA00057022"/>
    </source>
</evidence>
<keyword evidence="2 6" id="KW-0479">Metal-binding</keyword>
<sequence length="315" mass="35645">MGSVKQHSQLPIIDFTKKTLDLSSSSWKSTSEEVVRALEEYGCFIAIYDKVSLELHQVIFGASQELFDLPTETKVLNTSDSPSHGYIGQVAKIPLLEALGIENATTLEGVQKFTNVFWPNGNHHLSETALSYSKLVAELNQMVLRMVSETYGVEKDCESLLGSMYYLLRLIKYRGPKENENNVGLFPHTDQTFMSILHQHQVNGLEIKAKNGEWVLIDLLSPSSFIVMAGDICMAWTNGRIKPPLHRVIMSGNEERYSLSLFAFIRDLIIQVPEELVDDEHPLQFKPFDPYNYLHFCCSVEGRKSNCQIKSYCGI</sequence>
<evidence type="ECO:0000256" key="2">
    <source>
        <dbReference type="ARBA" id="ARBA00022723"/>
    </source>
</evidence>
<dbReference type="InterPro" id="IPR050231">
    <property type="entry name" value="Iron_ascorbate_oxido_reductase"/>
</dbReference>
<reference evidence="8 9" key="1">
    <citation type="submission" date="2024-11" db="EMBL/GenBank/DDBJ databases">
        <title>A near-complete genome assembly of Cinchona calisaya.</title>
        <authorList>
            <person name="Lian D.C."/>
            <person name="Zhao X.W."/>
            <person name="Wei L."/>
        </authorList>
    </citation>
    <scope>NUCLEOTIDE SEQUENCE [LARGE SCALE GENOMIC DNA]</scope>
    <source>
        <tissue evidence="8">Nenye</tissue>
    </source>
</reference>
<evidence type="ECO:0000313" key="9">
    <source>
        <dbReference type="Proteomes" id="UP001630127"/>
    </source>
</evidence>
<organism evidence="8 9">
    <name type="scientific">Cinchona calisaya</name>
    <dbReference type="NCBI Taxonomy" id="153742"/>
    <lineage>
        <taxon>Eukaryota</taxon>
        <taxon>Viridiplantae</taxon>
        <taxon>Streptophyta</taxon>
        <taxon>Embryophyta</taxon>
        <taxon>Tracheophyta</taxon>
        <taxon>Spermatophyta</taxon>
        <taxon>Magnoliopsida</taxon>
        <taxon>eudicotyledons</taxon>
        <taxon>Gunneridae</taxon>
        <taxon>Pentapetalae</taxon>
        <taxon>asterids</taxon>
        <taxon>lamiids</taxon>
        <taxon>Gentianales</taxon>
        <taxon>Rubiaceae</taxon>
        <taxon>Cinchonoideae</taxon>
        <taxon>Cinchoneae</taxon>
        <taxon>Cinchona</taxon>
    </lineage>
</organism>
<name>A0ABD3AD41_9GENT</name>